<evidence type="ECO:0000256" key="6">
    <source>
        <dbReference type="SAM" id="Phobius"/>
    </source>
</evidence>
<sequence length="323" mass="37553">MNNLIFTTHTIYCRNYKLLSVLIWITFGAIVGWYIGSSYEDSYMAKIDPRYHNFIFIGGHESTGTGLMRILLDVHPSVRCGPEPVVTTSLLRLKMLAQYNMYQLEAAGIYRHVFNRAIAAFISEIIINMGESADRLCHKQPFSFYYLKYLYEIFPRSKFIHMTRDGRAAVASTIRRQVNPLYVSSKPEEAFGYWENLTTIILDECRRIGSSRCITVRYEDLILNTKYEIRRVLNFLDLPWDPIVLKHETVIDKISQLSPYEASSKQVVNKIHRNSLLSWIENNDTILPKQLIETIHLKSKMLHRLGYAQIGFPPNYSLLKPIE</sequence>
<feature type="transmembrane region" description="Helical" evidence="6">
    <location>
        <begin position="18"/>
        <end position="36"/>
    </location>
</feature>
<accession>A0AA85K909</accession>
<evidence type="ECO:0000256" key="4">
    <source>
        <dbReference type="ARBA" id="ARBA00048460"/>
    </source>
</evidence>
<dbReference type="InterPro" id="IPR027417">
    <property type="entry name" value="P-loop_NTPase"/>
</dbReference>
<evidence type="ECO:0000313" key="8">
    <source>
        <dbReference type="WBParaSite" id="TREG1_62170.1"/>
    </source>
</evidence>
<comment type="catalytic activity">
    <reaction evidence="4 5">
        <text>L-tyrosyl-[protein] + 3'-phosphoadenylyl sulfate = O-sulfo-L-tyrosine-[protein] + adenosine 3',5'-bisphosphate + H(+)</text>
        <dbReference type="Rhea" id="RHEA:16801"/>
        <dbReference type="Rhea" id="RHEA-COMP:10136"/>
        <dbReference type="Rhea" id="RHEA-COMP:11688"/>
        <dbReference type="ChEBI" id="CHEBI:15378"/>
        <dbReference type="ChEBI" id="CHEBI:46858"/>
        <dbReference type="ChEBI" id="CHEBI:58339"/>
        <dbReference type="ChEBI" id="CHEBI:58343"/>
        <dbReference type="ChEBI" id="CHEBI:65286"/>
        <dbReference type="EC" id="2.8.2.20"/>
    </reaction>
</comment>
<dbReference type="Pfam" id="PF13469">
    <property type="entry name" value="Sulfotransfer_3"/>
    <property type="match status" value="1"/>
</dbReference>
<proteinExistence type="inferred from homology"/>
<dbReference type="GO" id="GO:0008476">
    <property type="term" value="F:protein-tyrosine sulfotransferase activity"/>
    <property type="evidence" value="ECO:0007669"/>
    <property type="project" value="UniProtKB-EC"/>
</dbReference>
<organism evidence="7 8">
    <name type="scientific">Trichobilharzia regenti</name>
    <name type="common">Nasal bird schistosome</name>
    <dbReference type="NCBI Taxonomy" id="157069"/>
    <lineage>
        <taxon>Eukaryota</taxon>
        <taxon>Metazoa</taxon>
        <taxon>Spiralia</taxon>
        <taxon>Lophotrochozoa</taxon>
        <taxon>Platyhelminthes</taxon>
        <taxon>Trematoda</taxon>
        <taxon>Digenea</taxon>
        <taxon>Strigeidida</taxon>
        <taxon>Schistosomatoidea</taxon>
        <taxon>Schistosomatidae</taxon>
        <taxon>Trichobilharzia</taxon>
    </lineage>
</organism>
<evidence type="ECO:0000313" key="7">
    <source>
        <dbReference type="Proteomes" id="UP000050795"/>
    </source>
</evidence>
<keyword evidence="7" id="KW-1185">Reference proteome</keyword>
<name>A0AA85K909_TRIRE</name>
<dbReference type="Gene3D" id="3.40.50.300">
    <property type="entry name" value="P-loop containing nucleotide triphosphate hydrolases"/>
    <property type="match status" value="1"/>
</dbReference>
<dbReference type="Proteomes" id="UP000050795">
    <property type="component" value="Unassembled WGS sequence"/>
</dbReference>
<dbReference type="PANTHER" id="PTHR12788">
    <property type="entry name" value="PROTEIN-TYROSINE SULFOTRANSFERASE 2"/>
    <property type="match status" value="1"/>
</dbReference>
<comment type="similarity">
    <text evidence="1 5">Belongs to the protein sulfotransferase family.</text>
</comment>
<keyword evidence="6" id="KW-0472">Membrane</keyword>
<keyword evidence="3 5" id="KW-0808">Transferase</keyword>
<evidence type="ECO:0000256" key="2">
    <source>
        <dbReference type="ARBA" id="ARBA00013262"/>
    </source>
</evidence>
<protein>
    <recommendedName>
        <fullName evidence="2 5">Protein-tyrosine sulfotransferase</fullName>
        <ecNumber evidence="2 5">2.8.2.20</ecNumber>
    </recommendedName>
</protein>
<dbReference type="PANTHER" id="PTHR12788:SF10">
    <property type="entry name" value="PROTEIN-TYROSINE SULFOTRANSFERASE"/>
    <property type="match status" value="1"/>
</dbReference>
<keyword evidence="6" id="KW-1133">Transmembrane helix</keyword>
<dbReference type="GO" id="GO:0005794">
    <property type="term" value="C:Golgi apparatus"/>
    <property type="evidence" value="ECO:0007669"/>
    <property type="project" value="UniProtKB-ARBA"/>
</dbReference>
<dbReference type="WBParaSite" id="TREG1_62170.1">
    <property type="protein sequence ID" value="TREG1_62170.1"/>
    <property type="gene ID" value="TREG1_62170"/>
</dbReference>
<keyword evidence="6" id="KW-0812">Transmembrane</keyword>
<dbReference type="AlphaFoldDB" id="A0AA85K909"/>
<dbReference type="InterPro" id="IPR026634">
    <property type="entry name" value="TPST-like"/>
</dbReference>
<evidence type="ECO:0000256" key="1">
    <source>
        <dbReference type="ARBA" id="ARBA00009988"/>
    </source>
</evidence>
<dbReference type="SUPFAM" id="SSF52540">
    <property type="entry name" value="P-loop containing nucleoside triphosphate hydrolases"/>
    <property type="match status" value="1"/>
</dbReference>
<dbReference type="EC" id="2.8.2.20" evidence="2 5"/>
<evidence type="ECO:0000256" key="3">
    <source>
        <dbReference type="ARBA" id="ARBA00022679"/>
    </source>
</evidence>
<evidence type="ECO:0000256" key="5">
    <source>
        <dbReference type="RuleBase" id="RU365018"/>
    </source>
</evidence>
<reference evidence="7" key="1">
    <citation type="submission" date="2022-06" db="EMBL/GenBank/DDBJ databases">
        <authorList>
            <person name="Berger JAMES D."/>
            <person name="Berger JAMES D."/>
        </authorList>
    </citation>
    <scope>NUCLEOTIDE SEQUENCE [LARGE SCALE GENOMIC DNA]</scope>
</reference>
<comment type="function">
    <text evidence="5">Catalyzes the O-sulfation of tyrosine residues within acidic motifs of polypeptides, using 3'-phosphoadenylyl sulfate (PAPS) as cosubstrate.</text>
</comment>
<reference evidence="8" key="2">
    <citation type="submission" date="2023-11" db="UniProtKB">
        <authorList>
            <consortium name="WormBaseParasite"/>
        </authorList>
    </citation>
    <scope>IDENTIFICATION</scope>
</reference>